<dbReference type="RefSeq" id="WP_344888432.1">
    <property type="nucleotide sequence ID" value="NZ_BAAAWD010000004.1"/>
</dbReference>
<organism evidence="1 2">
    <name type="scientific">Streptosporangium longisporum</name>
    <dbReference type="NCBI Taxonomy" id="46187"/>
    <lineage>
        <taxon>Bacteria</taxon>
        <taxon>Bacillati</taxon>
        <taxon>Actinomycetota</taxon>
        <taxon>Actinomycetes</taxon>
        <taxon>Streptosporangiales</taxon>
        <taxon>Streptosporangiaceae</taxon>
        <taxon>Streptosporangium</taxon>
    </lineage>
</organism>
<evidence type="ECO:0000313" key="1">
    <source>
        <dbReference type="EMBL" id="GAA2990512.1"/>
    </source>
</evidence>
<comment type="caution">
    <text evidence="1">The sequence shown here is derived from an EMBL/GenBank/DDBJ whole genome shotgun (WGS) entry which is preliminary data.</text>
</comment>
<name>A0ABP6KB67_9ACTN</name>
<dbReference type="Proteomes" id="UP001499930">
    <property type="component" value="Unassembled WGS sequence"/>
</dbReference>
<evidence type="ECO:0000313" key="2">
    <source>
        <dbReference type="Proteomes" id="UP001499930"/>
    </source>
</evidence>
<dbReference type="EMBL" id="BAAAWD010000004">
    <property type="protein sequence ID" value="GAA2990512.1"/>
    <property type="molecule type" value="Genomic_DNA"/>
</dbReference>
<reference evidence="2" key="1">
    <citation type="journal article" date="2019" name="Int. J. Syst. Evol. Microbiol.">
        <title>The Global Catalogue of Microorganisms (GCM) 10K type strain sequencing project: providing services to taxonomists for standard genome sequencing and annotation.</title>
        <authorList>
            <consortium name="The Broad Institute Genomics Platform"/>
            <consortium name="The Broad Institute Genome Sequencing Center for Infectious Disease"/>
            <person name="Wu L."/>
            <person name="Ma J."/>
        </authorList>
    </citation>
    <scope>NUCLEOTIDE SEQUENCE [LARGE SCALE GENOMIC DNA]</scope>
    <source>
        <strain evidence="2">JCM 3106</strain>
    </source>
</reference>
<accession>A0ABP6KB67</accession>
<proteinExistence type="predicted"/>
<protein>
    <submittedName>
        <fullName evidence="1">Uncharacterized protein</fullName>
    </submittedName>
</protein>
<sequence>MAEPTLPDAAVRAAADVLRRRDFDDTTFDGYARAVLEAAAPVIAERIAAEIERVVASGDHPRPRYERGGFLNDAHWAAQVARDTYPKET</sequence>
<gene>
    <name evidence="1" type="ORF">GCM10017559_08170</name>
</gene>
<keyword evidence="2" id="KW-1185">Reference proteome</keyword>